<gene>
    <name evidence="2" type="ORF">DXV75_00325</name>
</gene>
<dbReference type="OrthoDB" id="6322244at2"/>
<evidence type="ECO:0000313" key="2">
    <source>
        <dbReference type="EMBL" id="RDV28950.1"/>
    </source>
</evidence>
<keyword evidence="1" id="KW-0732">Signal</keyword>
<dbReference type="NCBIfam" id="NF038116">
    <property type="entry name" value="Sden1266_dom"/>
    <property type="match status" value="1"/>
</dbReference>
<name>A0A3D8MEC3_9ALTE</name>
<dbReference type="Proteomes" id="UP000256561">
    <property type="component" value="Unassembled WGS sequence"/>
</dbReference>
<organism evidence="2 3">
    <name type="scientific">Alteromonas aestuariivivens</name>
    <dbReference type="NCBI Taxonomy" id="1938339"/>
    <lineage>
        <taxon>Bacteria</taxon>
        <taxon>Pseudomonadati</taxon>
        <taxon>Pseudomonadota</taxon>
        <taxon>Gammaproteobacteria</taxon>
        <taxon>Alteromonadales</taxon>
        <taxon>Alteromonadaceae</taxon>
        <taxon>Alteromonas/Salinimonas group</taxon>
        <taxon>Alteromonas</taxon>
    </lineage>
</organism>
<feature type="signal peptide" evidence="1">
    <location>
        <begin position="1"/>
        <end position="25"/>
    </location>
</feature>
<dbReference type="AlphaFoldDB" id="A0A3D8MEC3"/>
<keyword evidence="3" id="KW-1185">Reference proteome</keyword>
<evidence type="ECO:0000313" key="3">
    <source>
        <dbReference type="Proteomes" id="UP000256561"/>
    </source>
</evidence>
<evidence type="ECO:0008006" key="4">
    <source>
        <dbReference type="Google" id="ProtNLM"/>
    </source>
</evidence>
<evidence type="ECO:0000256" key="1">
    <source>
        <dbReference type="SAM" id="SignalP"/>
    </source>
</evidence>
<protein>
    <recommendedName>
        <fullName evidence="4">GlyGly-CTERM sorting domain-containing protein</fullName>
    </recommendedName>
</protein>
<comment type="caution">
    <text evidence="2">The sequence shown here is derived from an EMBL/GenBank/DDBJ whole genome shotgun (WGS) entry which is preliminary data.</text>
</comment>
<reference evidence="3" key="1">
    <citation type="submission" date="2018-08" db="EMBL/GenBank/DDBJ databases">
        <authorList>
            <person name="Zhang J."/>
            <person name="Du Z.-J."/>
        </authorList>
    </citation>
    <scope>NUCLEOTIDE SEQUENCE [LARGE SCALE GENOMIC DNA]</scope>
    <source>
        <strain evidence="3">KCTC 52655</strain>
    </source>
</reference>
<sequence>MKPSRSTRRLTWYLMVLIAGVSMHARGDTAKTLVHESQFSQPLPSSTNSSADFFRTPPALSQFQPRYRSDSASQDQVNFWIYDSWLNYFEDFDLDYDGYYSRFSVEFDADTVFARVPVYAVVYLGTHDRFEAIHVSSVFHIDGDDSRDSFVIDSTLVRGFPPRDYEVLIELYDAHTDAQLTSTDGYSDADLAFVSLESQNYDTPYTEGPVVIVEEYGGSLMWSSLLILGGLAMWRRSHRQKSGR</sequence>
<dbReference type="RefSeq" id="WP_115591241.1">
    <property type="nucleotide sequence ID" value="NZ_QRHA01000001.1"/>
</dbReference>
<accession>A0A3D8MEC3</accession>
<feature type="chain" id="PRO_5017780468" description="GlyGly-CTERM sorting domain-containing protein" evidence="1">
    <location>
        <begin position="26"/>
        <end position="244"/>
    </location>
</feature>
<dbReference type="EMBL" id="QRHA01000001">
    <property type="protein sequence ID" value="RDV28950.1"/>
    <property type="molecule type" value="Genomic_DNA"/>
</dbReference>
<proteinExistence type="predicted"/>